<gene>
    <name evidence="8" type="ORF">HYALB_00006124</name>
</gene>
<feature type="transmembrane region" description="Helical" evidence="6">
    <location>
        <begin position="185"/>
        <end position="209"/>
    </location>
</feature>
<feature type="transmembrane region" description="Helical" evidence="6">
    <location>
        <begin position="394"/>
        <end position="415"/>
    </location>
</feature>
<feature type="domain" description="Major facilitator superfamily (MFS) profile" evidence="7">
    <location>
        <begin position="106"/>
        <end position="542"/>
    </location>
</feature>
<dbReference type="GO" id="GO:0016020">
    <property type="term" value="C:membrane"/>
    <property type="evidence" value="ECO:0007669"/>
    <property type="project" value="UniProtKB-SubCell"/>
</dbReference>
<evidence type="ECO:0000256" key="1">
    <source>
        <dbReference type="ARBA" id="ARBA00004141"/>
    </source>
</evidence>
<dbReference type="OrthoDB" id="433512at2759"/>
<dbReference type="InterPro" id="IPR036259">
    <property type="entry name" value="MFS_trans_sf"/>
</dbReference>
<evidence type="ECO:0000256" key="6">
    <source>
        <dbReference type="SAM" id="Phobius"/>
    </source>
</evidence>
<dbReference type="Pfam" id="PF00083">
    <property type="entry name" value="Sugar_tr"/>
    <property type="match status" value="1"/>
</dbReference>
<keyword evidence="2 6" id="KW-0812">Transmembrane</keyword>
<evidence type="ECO:0000256" key="3">
    <source>
        <dbReference type="ARBA" id="ARBA00022989"/>
    </source>
</evidence>
<feature type="transmembrane region" description="Helical" evidence="6">
    <location>
        <begin position="114"/>
        <end position="135"/>
    </location>
</feature>
<dbReference type="Gene3D" id="1.20.1250.20">
    <property type="entry name" value="MFS general substrate transporter like domains"/>
    <property type="match status" value="1"/>
</dbReference>
<dbReference type="PANTHER" id="PTHR24064">
    <property type="entry name" value="SOLUTE CARRIER FAMILY 22 MEMBER"/>
    <property type="match status" value="1"/>
</dbReference>
<evidence type="ECO:0000313" key="8">
    <source>
        <dbReference type="EMBL" id="CAG8976352.1"/>
    </source>
</evidence>
<feature type="transmembrane region" description="Helical" evidence="6">
    <location>
        <begin position="492"/>
        <end position="514"/>
    </location>
</feature>
<dbReference type="EMBL" id="CAJVRM010000173">
    <property type="protein sequence ID" value="CAG8976352.1"/>
    <property type="molecule type" value="Genomic_DNA"/>
</dbReference>
<evidence type="ECO:0000256" key="4">
    <source>
        <dbReference type="ARBA" id="ARBA00023136"/>
    </source>
</evidence>
<accession>A0A9N9Q6E9</accession>
<reference evidence="8" key="1">
    <citation type="submission" date="2021-07" db="EMBL/GenBank/DDBJ databases">
        <authorList>
            <person name="Durling M."/>
        </authorList>
    </citation>
    <scope>NUCLEOTIDE SEQUENCE</scope>
</reference>
<feature type="transmembrane region" description="Helical" evidence="6">
    <location>
        <begin position="267"/>
        <end position="284"/>
    </location>
</feature>
<feature type="transmembrane region" description="Helical" evidence="6">
    <location>
        <begin position="427"/>
        <end position="447"/>
    </location>
</feature>
<feature type="compositionally biased region" description="Basic and acidic residues" evidence="5">
    <location>
        <begin position="637"/>
        <end position="650"/>
    </location>
</feature>
<dbReference type="GO" id="GO:0022857">
    <property type="term" value="F:transmembrane transporter activity"/>
    <property type="evidence" value="ECO:0007669"/>
    <property type="project" value="InterPro"/>
</dbReference>
<evidence type="ECO:0000259" key="7">
    <source>
        <dbReference type="PROSITE" id="PS50850"/>
    </source>
</evidence>
<organism evidence="8 9">
    <name type="scientific">Hymenoscyphus albidus</name>
    <dbReference type="NCBI Taxonomy" id="595503"/>
    <lineage>
        <taxon>Eukaryota</taxon>
        <taxon>Fungi</taxon>
        <taxon>Dikarya</taxon>
        <taxon>Ascomycota</taxon>
        <taxon>Pezizomycotina</taxon>
        <taxon>Leotiomycetes</taxon>
        <taxon>Helotiales</taxon>
        <taxon>Helotiaceae</taxon>
        <taxon>Hymenoscyphus</taxon>
    </lineage>
</organism>
<keyword evidence="4 6" id="KW-0472">Membrane</keyword>
<feature type="transmembrane region" description="Helical" evidence="6">
    <location>
        <begin position="520"/>
        <end position="538"/>
    </location>
</feature>
<feature type="region of interest" description="Disordered" evidence="5">
    <location>
        <begin position="637"/>
        <end position="679"/>
    </location>
</feature>
<evidence type="ECO:0000256" key="5">
    <source>
        <dbReference type="SAM" id="MobiDB-lite"/>
    </source>
</evidence>
<feature type="transmembrane region" description="Helical" evidence="6">
    <location>
        <begin position="155"/>
        <end position="173"/>
    </location>
</feature>
<feature type="transmembrane region" description="Helical" evidence="6">
    <location>
        <begin position="296"/>
        <end position="314"/>
    </location>
</feature>
<comment type="caution">
    <text evidence="8">The sequence shown here is derived from an EMBL/GenBank/DDBJ whole genome shotgun (WGS) entry which is preliminary data.</text>
</comment>
<evidence type="ECO:0000256" key="2">
    <source>
        <dbReference type="ARBA" id="ARBA00022692"/>
    </source>
</evidence>
<feature type="compositionally biased region" description="Polar residues" evidence="5">
    <location>
        <begin position="8"/>
        <end position="24"/>
    </location>
</feature>
<dbReference type="InterPro" id="IPR020846">
    <property type="entry name" value="MFS_dom"/>
</dbReference>
<protein>
    <recommendedName>
        <fullName evidence="7">Major facilitator superfamily (MFS) profile domain-containing protein</fullName>
    </recommendedName>
</protein>
<keyword evidence="9" id="KW-1185">Reference proteome</keyword>
<dbReference type="AlphaFoldDB" id="A0A9N9Q6E9"/>
<dbReference type="PROSITE" id="PS50850">
    <property type="entry name" value="MFS"/>
    <property type="match status" value="1"/>
</dbReference>
<dbReference type="InterPro" id="IPR005828">
    <property type="entry name" value="MFS_sugar_transport-like"/>
</dbReference>
<proteinExistence type="predicted"/>
<keyword evidence="3 6" id="KW-1133">Transmembrane helix</keyword>
<dbReference type="SUPFAM" id="SSF103473">
    <property type="entry name" value="MFS general substrate transporter"/>
    <property type="match status" value="1"/>
</dbReference>
<feature type="region of interest" description="Disordered" evidence="5">
    <location>
        <begin position="1"/>
        <end position="38"/>
    </location>
</feature>
<evidence type="ECO:0000313" key="9">
    <source>
        <dbReference type="Proteomes" id="UP000701801"/>
    </source>
</evidence>
<dbReference type="Proteomes" id="UP000701801">
    <property type="component" value="Unassembled WGS sequence"/>
</dbReference>
<comment type="subcellular location">
    <subcellularLocation>
        <location evidence="1">Membrane</location>
        <topology evidence="1">Multi-pass membrane protein</topology>
    </subcellularLocation>
</comment>
<name>A0A9N9Q6E9_9HELO</name>
<sequence length="679" mass="76528">MTDDVINQHHNATSQAVTGAPRSSETSDDHESFNTEKNNEHRILKRVIYPDDTHTPEGVYWADLPFTKQMAFNASVDNAEAKSELKAIGTMMKKDPLSPIGWYLKNAVLPGAGLGLEGYVLFSIGNLTPLFAAVWPSCWKNYTDCDKTWVDGVQYLEVLGIIVGQILVGYLGDRMGRRFGLIQDATIMFLGLLMLCASWGITLNSWVIFYGWTLFFYGIGVGGEYPMTATAAMENASGAGKVSTRDDRLHRGRKVTMAFLMQGWGQFFNQVILIVLLLIFHHGSGNPPYSKVSAQWTFRVSFALPAAGTLWLVYHRIYKMPLASKQLEEVKKKSSVTGYDMQSLKLTCNHFGGRLIATAGAWYCNDVFFYGNKLFQSQFISVISPGNTSIMTGWLWNLVNVGVSLCGYYLASFLIDIKFVGRKRMQQLGFLMDFILFVVPAFHYEYYAKSPLHIGAFQAMYFLSSFFNQFGPNSTTFLVAAEVFPTPVRASAHGFSAAIGKLGALTAAVMYNYITTEQKFYVVPWFGLAGMLLTMLFLPDTTGLDLKEQERRFTYIRQGREEEYHGIAVHPHHLSMWERMRGAGKHYNPRLDYQSKVEDLRREWVERQGEKMASEHGIGAEGDDDFDKDVRELFMRSHKRTNSDESEKYKMAHIQAPPSSKGSDRLGEGMFAKTRQADA</sequence>
<feature type="compositionally biased region" description="Basic and acidic residues" evidence="5">
    <location>
        <begin position="25"/>
        <end position="38"/>
    </location>
</feature>